<proteinExistence type="predicted"/>
<name>A0A2G2YHZ0_CAPAN</name>
<keyword evidence="3" id="KW-1185">Reference proteome</keyword>
<feature type="compositionally biased region" description="Polar residues" evidence="1">
    <location>
        <begin position="152"/>
        <end position="165"/>
    </location>
</feature>
<gene>
    <name evidence="2" type="ORF">T459_28832</name>
</gene>
<reference evidence="2 3" key="2">
    <citation type="journal article" date="2017" name="Genome Biol.">
        <title>New reference genome sequences of hot pepper reveal the massive evolution of plant disease-resistance genes by retroduplication.</title>
        <authorList>
            <person name="Kim S."/>
            <person name="Park J."/>
            <person name="Yeom S.I."/>
            <person name="Kim Y.M."/>
            <person name="Seo E."/>
            <person name="Kim K.T."/>
            <person name="Kim M.S."/>
            <person name="Lee J.M."/>
            <person name="Cheong K."/>
            <person name="Shin H.S."/>
            <person name="Kim S.B."/>
            <person name="Han K."/>
            <person name="Lee J."/>
            <person name="Park M."/>
            <person name="Lee H.A."/>
            <person name="Lee H.Y."/>
            <person name="Lee Y."/>
            <person name="Oh S."/>
            <person name="Lee J.H."/>
            <person name="Choi E."/>
            <person name="Choi E."/>
            <person name="Lee S.E."/>
            <person name="Jeon J."/>
            <person name="Kim H."/>
            <person name="Choi G."/>
            <person name="Song H."/>
            <person name="Lee J."/>
            <person name="Lee S.C."/>
            <person name="Kwon J.K."/>
            <person name="Lee H.Y."/>
            <person name="Koo N."/>
            <person name="Hong Y."/>
            <person name="Kim R.W."/>
            <person name="Kang W.H."/>
            <person name="Huh J.H."/>
            <person name="Kang B.C."/>
            <person name="Yang T.J."/>
            <person name="Lee Y.H."/>
            <person name="Bennetzen J.L."/>
            <person name="Choi D."/>
        </authorList>
    </citation>
    <scope>NUCLEOTIDE SEQUENCE [LARGE SCALE GENOMIC DNA]</scope>
    <source>
        <strain evidence="3">cv. CM334</strain>
    </source>
</reference>
<dbReference type="InterPro" id="IPR044833">
    <property type="entry name" value="WDL5/6"/>
</dbReference>
<organism evidence="2 3">
    <name type="scientific">Capsicum annuum</name>
    <name type="common">Capsicum pepper</name>
    <dbReference type="NCBI Taxonomy" id="4072"/>
    <lineage>
        <taxon>Eukaryota</taxon>
        <taxon>Viridiplantae</taxon>
        <taxon>Streptophyta</taxon>
        <taxon>Embryophyta</taxon>
        <taxon>Tracheophyta</taxon>
        <taxon>Spermatophyta</taxon>
        <taxon>Magnoliopsida</taxon>
        <taxon>eudicotyledons</taxon>
        <taxon>Gunneridae</taxon>
        <taxon>Pentapetalae</taxon>
        <taxon>asterids</taxon>
        <taxon>lamiids</taxon>
        <taxon>Solanales</taxon>
        <taxon>Solanaceae</taxon>
        <taxon>Solanoideae</taxon>
        <taxon>Capsiceae</taxon>
        <taxon>Capsicum</taxon>
    </lineage>
</organism>
<dbReference type="STRING" id="4072.A0A2G2YHZ0"/>
<protein>
    <submittedName>
        <fullName evidence="2">Uncharacterized protein</fullName>
    </submittedName>
</protein>
<feature type="region of interest" description="Disordered" evidence="1">
    <location>
        <begin position="115"/>
        <end position="198"/>
    </location>
</feature>
<feature type="compositionally biased region" description="Basic and acidic residues" evidence="1">
    <location>
        <begin position="180"/>
        <end position="189"/>
    </location>
</feature>
<dbReference type="AlphaFoldDB" id="A0A2G2YHZ0"/>
<evidence type="ECO:0000313" key="3">
    <source>
        <dbReference type="Proteomes" id="UP000222542"/>
    </source>
</evidence>
<dbReference type="Gramene" id="PHT69345">
    <property type="protein sequence ID" value="PHT69345"/>
    <property type="gene ID" value="T459_28832"/>
</dbReference>
<feature type="compositionally biased region" description="Basic and acidic residues" evidence="1">
    <location>
        <begin position="14"/>
        <end position="24"/>
    </location>
</feature>
<evidence type="ECO:0000256" key="1">
    <source>
        <dbReference type="SAM" id="MobiDB-lite"/>
    </source>
</evidence>
<dbReference type="PANTHER" id="PTHR31358:SF44">
    <property type="entry name" value="ASPARTATE CARBAMOYLTRANSFERASE, CHLOROPLASTIC"/>
    <property type="match status" value="1"/>
</dbReference>
<dbReference type="EMBL" id="AYRZ02000011">
    <property type="protein sequence ID" value="PHT69345.1"/>
    <property type="molecule type" value="Genomic_DNA"/>
</dbReference>
<dbReference type="GO" id="GO:0008017">
    <property type="term" value="F:microtubule binding"/>
    <property type="evidence" value="ECO:0007669"/>
    <property type="project" value="InterPro"/>
</dbReference>
<dbReference type="Proteomes" id="UP000222542">
    <property type="component" value="Unassembled WGS sequence"/>
</dbReference>
<reference evidence="2 3" key="1">
    <citation type="journal article" date="2014" name="Nat. Genet.">
        <title>Genome sequence of the hot pepper provides insights into the evolution of pungency in Capsicum species.</title>
        <authorList>
            <person name="Kim S."/>
            <person name="Park M."/>
            <person name="Yeom S.I."/>
            <person name="Kim Y.M."/>
            <person name="Lee J.M."/>
            <person name="Lee H.A."/>
            <person name="Seo E."/>
            <person name="Choi J."/>
            <person name="Cheong K."/>
            <person name="Kim K.T."/>
            <person name="Jung K."/>
            <person name="Lee G.W."/>
            <person name="Oh S.K."/>
            <person name="Bae C."/>
            <person name="Kim S.B."/>
            <person name="Lee H.Y."/>
            <person name="Kim S.Y."/>
            <person name="Kim M.S."/>
            <person name="Kang B.C."/>
            <person name="Jo Y.D."/>
            <person name="Yang H.B."/>
            <person name="Jeong H.J."/>
            <person name="Kang W.H."/>
            <person name="Kwon J.K."/>
            <person name="Shin C."/>
            <person name="Lim J.Y."/>
            <person name="Park J.H."/>
            <person name="Huh J.H."/>
            <person name="Kim J.S."/>
            <person name="Kim B.D."/>
            <person name="Cohen O."/>
            <person name="Paran I."/>
            <person name="Suh M.C."/>
            <person name="Lee S.B."/>
            <person name="Kim Y.K."/>
            <person name="Shin Y."/>
            <person name="Noh S.J."/>
            <person name="Park J."/>
            <person name="Seo Y.S."/>
            <person name="Kwon S.Y."/>
            <person name="Kim H.A."/>
            <person name="Park J.M."/>
            <person name="Kim H.J."/>
            <person name="Choi S.B."/>
            <person name="Bosland P.W."/>
            <person name="Reeves G."/>
            <person name="Jo S.H."/>
            <person name="Lee B.W."/>
            <person name="Cho H.T."/>
            <person name="Choi H.S."/>
            <person name="Lee M.S."/>
            <person name="Yu Y."/>
            <person name="Do Choi Y."/>
            <person name="Park B.S."/>
            <person name="van Deynze A."/>
            <person name="Ashrafi H."/>
            <person name="Hill T."/>
            <person name="Kim W.T."/>
            <person name="Pai H.S."/>
            <person name="Ahn H.K."/>
            <person name="Yeam I."/>
            <person name="Giovannoni J.J."/>
            <person name="Rose J.K."/>
            <person name="Sorensen I."/>
            <person name="Lee S.J."/>
            <person name="Kim R.W."/>
            <person name="Choi I.Y."/>
            <person name="Choi B.S."/>
            <person name="Lim J.S."/>
            <person name="Lee Y.H."/>
            <person name="Choi D."/>
        </authorList>
    </citation>
    <scope>NUCLEOTIDE SEQUENCE [LARGE SCALE GENOMIC DNA]</scope>
    <source>
        <strain evidence="3">cv. CM334</strain>
    </source>
</reference>
<dbReference type="PANTHER" id="PTHR31358">
    <property type="entry name" value="PROTEIN WVD2-LIKE 4"/>
    <property type="match status" value="1"/>
</dbReference>
<feature type="compositionally biased region" description="Polar residues" evidence="1">
    <location>
        <begin position="1"/>
        <end position="13"/>
    </location>
</feature>
<sequence>MASEVSSMLQNQVAKRDSAKEEAMHQNSTCGAAENVGTATKPNGITHEPIRADRPNAFSNNSSSVLSCIQTAVDIPFQIAGPSTFELPNHALVGPGRKGGVRSTVILLIEGFHRKDQNSSASSSEGCGLSVKRSSSADTGHLGNATVPCTGDGSTWNNIEGINSDKSIDSGRPSLARSSLDADREHRDSNPPVTDSNDIEDMLPNHISFLEEHKLQGLGKWLQRCRVMLHHLAGTPDRAWLLFNLIFILETVVVAIFRPQTIKLLNATHQQIEVFWAFMVRNARHSQGPNSGHDKVGIKPPIPPLPGPAPGAIPSMSLQFQPMLPAQKAQPYGSGSSQQFLPLQHANVAMSQPSQIKFPQPMQQVELIEIRVKALEGVHSDYGDTHEDPKLVTSRLVVGMHSMPQGPPIPHDFQQNLSMSNNHMPGSGGPNLPLSSSYNQVNADSSCSQYQTQINDHRFPSGVQPWMPKSNHNVNSATTIQKTGELASPLVVPTEKRARRFGFPEFLLLDYIHIGYSYE</sequence>
<comment type="caution">
    <text evidence="2">The sequence shown here is derived from an EMBL/GenBank/DDBJ whole genome shotgun (WGS) entry which is preliminary data.</text>
</comment>
<feature type="region of interest" description="Disordered" evidence="1">
    <location>
        <begin position="1"/>
        <end position="53"/>
    </location>
</feature>
<evidence type="ECO:0000313" key="2">
    <source>
        <dbReference type="EMBL" id="PHT69345.1"/>
    </source>
</evidence>
<accession>A0A2G2YHZ0</accession>